<evidence type="ECO:0000313" key="5">
    <source>
        <dbReference type="EMBL" id="CAF4047434.1"/>
    </source>
</evidence>
<evidence type="ECO:0000313" key="4">
    <source>
        <dbReference type="EMBL" id="CAF1239944.1"/>
    </source>
</evidence>
<evidence type="ECO:0000313" key="6">
    <source>
        <dbReference type="Proteomes" id="UP000682733"/>
    </source>
</evidence>
<dbReference type="PANTHER" id="PTHR22255">
    <property type="entry name" value="LP06548P"/>
    <property type="match status" value="1"/>
</dbReference>
<evidence type="ECO:0000259" key="1">
    <source>
        <dbReference type="Pfam" id="PF23069"/>
    </source>
</evidence>
<name>A0A8S2PCA8_9BILA</name>
<dbReference type="EMBL" id="CAJOBA010037721">
    <property type="protein sequence ID" value="CAF4047434.1"/>
    <property type="molecule type" value="Genomic_DNA"/>
</dbReference>
<protein>
    <submittedName>
        <fullName evidence="5">Uncharacterized protein</fullName>
    </submittedName>
</protein>
<feature type="non-terminal residue" evidence="5">
    <location>
        <position position="497"/>
    </location>
</feature>
<organism evidence="5 6">
    <name type="scientific">Didymodactylos carnosus</name>
    <dbReference type="NCBI Taxonomy" id="1234261"/>
    <lineage>
        <taxon>Eukaryota</taxon>
        <taxon>Metazoa</taxon>
        <taxon>Spiralia</taxon>
        <taxon>Gnathifera</taxon>
        <taxon>Rotifera</taxon>
        <taxon>Eurotatoria</taxon>
        <taxon>Bdelloidea</taxon>
        <taxon>Philodinida</taxon>
        <taxon>Philodinidae</taxon>
        <taxon>Didymodactylos</taxon>
    </lineage>
</organism>
<feature type="domain" description="DUF7042" evidence="1">
    <location>
        <begin position="101"/>
        <end position="211"/>
    </location>
</feature>
<sequence>SLLCNISSTYYAYWYQRGMTSLLEINQTHFQTKGRCIEKYHSDQYVFSDQVNRCNRCILFVQRHRNLLQYRESECNEDTSSSACSFTPDADLYTLHRNDSKPEPCPISPSYSLTYTKHGHACNKSGSILAECANENQFRLHFACLNSTIQLTCVATWTEGFHSYFAARTYQDHYICFHYSTKHSRITSFEMSMASSCTDAANKHTATVMNLSSTRHTELPCTYPEWLYREWNSLNNSLHVTINNGEIELNTGDYDNSKRFHCITLLQALPNKNTQIYLVRSFVNCHVIEKCLTIIQRSSNVIELLTGPKDECTNEDLFDLKLTLFTKSLDSIEPCPTNLGHYSLSPILHNTKTSRRIYHVNNLCKKIRSVQLSVGCYNDKKLTTTFHCIEPFGTDVEEHRSFKHDDICLASWQQDTIQYLIVQSSYSNQAYCMSYQIEENIIVQNDTSNCMFEEHTNSNIIYTGKYIGPCSASIRHRFCLTLILFLLLFFHSKQDIR</sequence>
<proteinExistence type="predicted"/>
<accession>A0A8S2PCA8</accession>
<reference evidence="5" key="1">
    <citation type="submission" date="2021-02" db="EMBL/GenBank/DDBJ databases">
        <authorList>
            <person name="Nowell W R."/>
        </authorList>
    </citation>
    <scope>NUCLEOTIDE SEQUENCE</scope>
</reference>
<dbReference type="Pfam" id="PF23071">
    <property type="entry name" value="DUF7044"/>
    <property type="match status" value="1"/>
</dbReference>
<feature type="domain" description="DUF7044" evidence="3">
    <location>
        <begin position="4"/>
        <end position="84"/>
    </location>
</feature>
<dbReference type="InterPro" id="IPR055471">
    <property type="entry name" value="DUF7043"/>
</dbReference>
<comment type="caution">
    <text evidence="5">The sequence shown here is derived from an EMBL/GenBank/DDBJ whole genome shotgun (WGS) entry which is preliminary data.</text>
</comment>
<dbReference type="InterPro" id="IPR055470">
    <property type="entry name" value="DUF7042"/>
</dbReference>
<dbReference type="Pfam" id="PF23070">
    <property type="entry name" value="DUF7043"/>
    <property type="match status" value="1"/>
</dbReference>
<evidence type="ECO:0000259" key="2">
    <source>
        <dbReference type="Pfam" id="PF23070"/>
    </source>
</evidence>
<dbReference type="Pfam" id="PF23069">
    <property type="entry name" value="DUF7042"/>
    <property type="match status" value="1"/>
</dbReference>
<dbReference type="AlphaFoldDB" id="A0A8S2PCA8"/>
<feature type="domain" description="DUF7043" evidence="2">
    <location>
        <begin position="220"/>
        <end position="310"/>
    </location>
</feature>
<dbReference type="EMBL" id="CAJNOK010016171">
    <property type="protein sequence ID" value="CAF1239944.1"/>
    <property type="molecule type" value="Genomic_DNA"/>
</dbReference>
<dbReference type="Proteomes" id="UP000682733">
    <property type="component" value="Unassembled WGS sequence"/>
</dbReference>
<dbReference type="InterPro" id="IPR055472">
    <property type="entry name" value="DUF7044"/>
</dbReference>
<dbReference type="Proteomes" id="UP000677228">
    <property type="component" value="Unassembled WGS sequence"/>
</dbReference>
<gene>
    <name evidence="4" type="ORF">OVA965_LOCUS25775</name>
    <name evidence="5" type="ORF">TMI583_LOCUS26508</name>
</gene>
<evidence type="ECO:0000259" key="3">
    <source>
        <dbReference type="Pfam" id="PF23071"/>
    </source>
</evidence>
<dbReference type="PANTHER" id="PTHR22255:SF9">
    <property type="entry name" value="LP06548P"/>
    <property type="match status" value="1"/>
</dbReference>